<feature type="domain" description="Helicase ATP-binding" evidence="4">
    <location>
        <begin position="1"/>
        <end position="79"/>
    </location>
</feature>
<dbReference type="CDD" id="cd18791">
    <property type="entry name" value="SF2_C_RHA"/>
    <property type="match status" value="1"/>
</dbReference>
<keyword evidence="1" id="KW-0378">Hydrolase</keyword>
<feature type="region of interest" description="Disordered" evidence="3">
    <location>
        <begin position="64"/>
        <end position="84"/>
    </location>
</feature>
<evidence type="ECO:0000256" key="1">
    <source>
        <dbReference type="ARBA" id="ARBA00022801"/>
    </source>
</evidence>
<comment type="caution">
    <text evidence="6">The sequence shown here is derived from an EMBL/GenBank/DDBJ whole genome shotgun (WGS) entry which is preliminary data.</text>
</comment>
<dbReference type="GO" id="GO:0004386">
    <property type="term" value="F:helicase activity"/>
    <property type="evidence" value="ECO:0007669"/>
    <property type="project" value="UniProtKB-KW"/>
</dbReference>
<dbReference type="InterPro" id="IPR001650">
    <property type="entry name" value="Helicase_C-like"/>
</dbReference>
<feature type="compositionally biased region" description="Basic and acidic residues" evidence="3">
    <location>
        <begin position="848"/>
        <end position="862"/>
    </location>
</feature>
<proteinExistence type="predicted"/>
<dbReference type="InterPro" id="IPR013689">
    <property type="entry name" value="RNA_helicase_ATP-dep_HrpB_C"/>
</dbReference>
<dbReference type="SMART" id="SM00490">
    <property type="entry name" value="HELICc"/>
    <property type="match status" value="1"/>
</dbReference>
<dbReference type="GO" id="GO:0016787">
    <property type="term" value="F:hydrolase activity"/>
    <property type="evidence" value="ECO:0007669"/>
    <property type="project" value="UniProtKB-KW"/>
</dbReference>
<keyword evidence="2" id="KW-0347">Helicase</keyword>
<evidence type="ECO:0000259" key="5">
    <source>
        <dbReference type="PROSITE" id="PS51194"/>
    </source>
</evidence>
<sequence length="910" mass="99049">MTDGVLLNRLQQDPELEGVDAILLDEFHERGVGSDTCLALCREAQKMFRPDLKLVVMSATLLGSSSSSRSSNNIDEDTTNDTTSSPYANLMTAMGGPSECQVVQSQGRQYPIDIIWGNEMSMKTTIGSSPNLMRLPLARLKQDRKELTKLMCHAILQAIPQSQGGDILVFLPGAAEIRNVVRALKAEQSRGGGGSSALLANWDILPLYGALSKEEQDLAISSSFSSSNASPKIIVSSPIAEASLTLPRVTCVVDSGLRREPRCDVDTGMPRLVTTICSRASAIQRAGRAGRVQEGTCLRIYTEQEWQSQMEEYAAPEITSTDLSPTLLLLVRWGCASKQDILNDLDFVDPPQQDTLDQATRLLIDLGCLEDNESTGDDKLVLTQTGKAVSEVPTHPRLATMLVRASKDPVLLAGAVAVAFIVDDESGSTGSRGGFNTADLAVQIQDLYRPSASFQTQKQLLKYASRVVGSSGRAAVQSVMDGETELSDVLSNLGLAVLPGYVDLVAERKGDASYGGSTYLLSLGRSARLEDKQDASLQYLVVLDTSTGDDGKTRIRSYVPIPNDQLQEVAVEKEVCYPVPSKGFEIRAKQVTVVGSLELSSKPLPAPSPEQVAKMLQQIVKEGGGAYKTLGSTMPQPKLQQLDALLTRLKLARYVALEMTNKSENGSDTDSKLEDAAWYQDFESEWPSWMADTKEMDSLLDPWWSTGSLRSLKDLDLLTIVQSSLSATAVNALNSYYPEKIGAPDGTQIPLVYQELVSTDDDNGDDDNNDNDNDGTNNISTNDPPITVLAKAKLQQFFGTLQTPTIGPPQFPVPIQLQLLSPANRLLAQTKDLEFFWSEVYPQVRTENKGKYPKHPWPEDPRTAVASKQSKKQQQQQQQQSSSSSSTEADVGGNNANKGKKKTGRKKRKK</sequence>
<reference evidence="6" key="1">
    <citation type="submission" date="2023-08" db="EMBL/GenBank/DDBJ databases">
        <authorList>
            <person name="Audoor S."/>
            <person name="Bilcke G."/>
        </authorList>
    </citation>
    <scope>NUCLEOTIDE SEQUENCE</scope>
</reference>
<evidence type="ECO:0000313" key="6">
    <source>
        <dbReference type="EMBL" id="CAJ1963845.1"/>
    </source>
</evidence>
<dbReference type="InterPro" id="IPR007502">
    <property type="entry name" value="Helicase-assoc_dom"/>
</dbReference>
<dbReference type="SMART" id="SM00847">
    <property type="entry name" value="HA2"/>
    <property type="match status" value="1"/>
</dbReference>
<evidence type="ECO:0000313" key="7">
    <source>
        <dbReference type="Proteomes" id="UP001295423"/>
    </source>
</evidence>
<feature type="region of interest" description="Disordered" evidence="3">
    <location>
        <begin position="758"/>
        <end position="784"/>
    </location>
</feature>
<dbReference type="PANTHER" id="PTHR43519">
    <property type="entry name" value="ATP-DEPENDENT RNA HELICASE HRPB"/>
    <property type="match status" value="1"/>
</dbReference>
<dbReference type="PROSITE" id="PS51192">
    <property type="entry name" value="HELICASE_ATP_BIND_1"/>
    <property type="match status" value="1"/>
</dbReference>
<keyword evidence="2" id="KW-0547">Nucleotide-binding</keyword>
<dbReference type="Gene3D" id="1.20.120.1080">
    <property type="match status" value="1"/>
</dbReference>
<dbReference type="Gene3D" id="3.40.50.300">
    <property type="entry name" value="P-loop containing nucleotide triphosphate hydrolases"/>
    <property type="match status" value="2"/>
</dbReference>
<dbReference type="SUPFAM" id="SSF52540">
    <property type="entry name" value="P-loop containing nucleoside triphosphate hydrolases"/>
    <property type="match status" value="2"/>
</dbReference>
<keyword evidence="2" id="KW-0067">ATP-binding</keyword>
<feature type="compositionally biased region" description="Low complexity" evidence="3">
    <location>
        <begin position="872"/>
        <end position="886"/>
    </location>
</feature>
<evidence type="ECO:0000259" key="4">
    <source>
        <dbReference type="PROSITE" id="PS51192"/>
    </source>
</evidence>
<dbReference type="EMBL" id="CAKOGP040002158">
    <property type="protein sequence ID" value="CAJ1963845.1"/>
    <property type="molecule type" value="Genomic_DNA"/>
</dbReference>
<dbReference type="Proteomes" id="UP001295423">
    <property type="component" value="Unassembled WGS sequence"/>
</dbReference>
<feature type="compositionally biased region" description="Acidic residues" evidence="3">
    <location>
        <begin position="758"/>
        <end position="773"/>
    </location>
</feature>
<name>A0AAD2JM76_9STRA</name>
<dbReference type="Pfam" id="PF08482">
    <property type="entry name" value="HrpB_C"/>
    <property type="match status" value="1"/>
</dbReference>
<dbReference type="PANTHER" id="PTHR43519:SF1">
    <property type="entry name" value="ATP-DEPENDENT RNA HELICASE HRPB"/>
    <property type="match status" value="1"/>
</dbReference>
<accession>A0AAD2JM76</accession>
<dbReference type="PROSITE" id="PS51194">
    <property type="entry name" value="HELICASE_CTER"/>
    <property type="match status" value="1"/>
</dbReference>
<feature type="compositionally biased region" description="Low complexity" evidence="3">
    <location>
        <begin position="64"/>
        <end position="73"/>
    </location>
</feature>
<keyword evidence="7" id="KW-1185">Reference proteome</keyword>
<dbReference type="AlphaFoldDB" id="A0AAD2JM76"/>
<feature type="compositionally biased region" description="Basic residues" evidence="3">
    <location>
        <begin position="898"/>
        <end position="910"/>
    </location>
</feature>
<feature type="domain" description="Helicase C-terminal" evidence="5">
    <location>
        <begin position="154"/>
        <end position="329"/>
    </location>
</feature>
<organism evidence="6 7">
    <name type="scientific">Cylindrotheca closterium</name>
    <dbReference type="NCBI Taxonomy" id="2856"/>
    <lineage>
        <taxon>Eukaryota</taxon>
        <taxon>Sar</taxon>
        <taxon>Stramenopiles</taxon>
        <taxon>Ochrophyta</taxon>
        <taxon>Bacillariophyta</taxon>
        <taxon>Bacillariophyceae</taxon>
        <taxon>Bacillariophycidae</taxon>
        <taxon>Bacillariales</taxon>
        <taxon>Bacillariaceae</taxon>
        <taxon>Cylindrotheca</taxon>
    </lineage>
</organism>
<evidence type="ECO:0008006" key="8">
    <source>
        <dbReference type="Google" id="ProtNLM"/>
    </source>
</evidence>
<dbReference type="InterPro" id="IPR027417">
    <property type="entry name" value="P-loop_NTPase"/>
</dbReference>
<gene>
    <name evidence="6" type="ORF">CYCCA115_LOCUS20353</name>
</gene>
<dbReference type="InterPro" id="IPR014001">
    <property type="entry name" value="Helicase_ATP-bd"/>
</dbReference>
<feature type="region of interest" description="Disordered" evidence="3">
    <location>
        <begin position="848"/>
        <end position="910"/>
    </location>
</feature>
<dbReference type="Pfam" id="PF00271">
    <property type="entry name" value="Helicase_C"/>
    <property type="match status" value="1"/>
</dbReference>
<protein>
    <recommendedName>
        <fullName evidence="8">RNA helicase</fullName>
    </recommendedName>
</protein>
<evidence type="ECO:0000256" key="3">
    <source>
        <dbReference type="SAM" id="MobiDB-lite"/>
    </source>
</evidence>
<evidence type="ECO:0000256" key="2">
    <source>
        <dbReference type="ARBA" id="ARBA00022806"/>
    </source>
</evidence>